<gene>
    <name evidence="1" type="ORF">I6E12_09370</name>
</gene>
<keyword evidence="2" id="KW-1185">Reference proteome</keyword>
<organism evidence="1 2">
    <name type="scientific">Xylanibacter brevis</name>
    <dbReference type="NCBI Taxonomy" id="83231"/>
    <lineage>
        <taxon>Bacteria</taxon>
        <taxon>Pseudomonadati</taxon>
        <taxon>Bacteroidota</taxon>
        <taxon>Bacteroidia</taxon>
        <taxon>Bacteroidales</taxon>
        <taxon>Prevotellaceae</taxon>
        <taxon>Xylanibacter</taxon>
    </lineage>
</organism>
<evidence type="ECO:0000313" key="2">
    <source>
        <dbReference type="Proteomes" id="UP001200470"/>
    </source>
</evidence>
<protein>
    <submittedName>
        <fullName evidence="1">Uncharacterized protein</fullName>
    </submittedName>
</protein>
<proteinExistence type="predicted"/>
<dbReference type="EMBL" id="JADYTN010000021">
    <property type="protein sequence ID" value="MCF2564320.1"/>
    <property type="molecule type" value="Genomic_DNA"/>
</dbReference>
<comment type="caution">
    <text evidence="1">The sequence shown here is derived from an EMBL/GenBank/DDBJ whole genome shotgun (WGS) entry which is preliminary data.</text>
</comment>
<reference evidence="1 2" key="1">
    <citation type="submission" date="2020-12" db="EMBL/GenBank/DDBJ databases">
        <title>Whole genome sequences of gut porcine anaerobes.</title>
        <authorList>
            <person name="Kubasova T."/>
            <person name="Jahodarova E."/>
            <person name="Rychlik I."/>
        </authorList>
    </citation>
    <scope>NUCLEOTIDE SEQUENCE [LARGE SCALE GENOMIC DNA]</scope>
    <source>
        <strain evidence="1 2">An925</strain>
    </source>
</reference>
<name>A0ABS9CHI6_9BACT</name>
<evidence type="ECO:0000313" key="1">
    <source>
        <dbReference type="EMBL" id="MCF2564320.1"/>
    </source>
</evidence>
<accession>A0ABS9CHI6</accession>
<sequence length="39" mass="4389">MRCVSVCPAHARGIGERLNQLTAFLAPLCCERKKNELFI</sequence>
<dbReference type="Proteomes" id="UP001200470">
    <property type="component" value="Unassembled WGS sequence"/>
</dbReference>